<accession>A0ABQ9HMB1</accession>
<dbReference type="Proteomes" id="UP001159363">
    <property type="component" value="Chromosome X"/>
</dbReference>
<organism evidence="1 2">
    <name type="scientific">Dryococelus australis</name>
    <dbReference type="NCBI Taxonomy" id="614101"/>
    <lineage>
        <taxon>Eukaryota</taxon>
        <taxon>Metazoa</taxon>
        <taxon>Ecdysozoa</taxon>
        <taxon>Arthropoda</taxon>
        <taxon>Hexapoda</taxon>
        <taxon>Insecta</taxon>
        <taxon>Pterygota</taxon>
        <taxon>Neoptera</taxon>
        <taxon>Polyneoptera</taxon>
        <taxon>Phasmatodea</taxon>
        <taxon>Verophasmatodea</taxon>
        <taxon>Anareolatae</taxon>
        <taxon>Phasmatidae</taxon>
        <taxon>Eurycanthinae</taxon>
        <taxon>Dryococelus</taxon>
    </lineage>
</organism>
<evidence type="ECO:0000313" key="1">
    <source>
        <dbReference type="EMBL" id="KAJ8885231.1"/>
    </source>
</evidence>
<protein>
    <submittedName>
        <fullName evidence="1">Uncharacterized protein</fullName>
    </submittedName>
</protein>
<name>A0ABQ9HMB1_9NEOP</name>
<reference evidence="1 2" key="1">
    <citation type="submission" date="2023-02" db="EMBL/GenBank/DDBJ databases">
        <title>LHISI_Scaffold_Assembly.</title>
        <authorList>
            <person name="Stuart O.P."/>
            <person name="Cleave R."/>
            <person name="Magrath M.J.L."/>
            <person name="Mikheyev A.S."/>
        </authorList>
    </citation>
    <scope>NUCLEOTIDE SEQUENCE [LARGE SCALE GENOMIC DNA]</scope>
    <source>
        <strain evidence="1">Daus_M_001</strain>
        <tissue evidence="1">Leg muscle</tissue>
    </source>
</reference>
<keyword evidence="2" id="KW-1185">Reference proteome</keyword>
<evidence type="ECO:0000313" key="2">
    <source>
        <dbReference type="Proteomes" id="UP001159363"/>
    </source>
</evidence>
<feature type="non-terminal residue" evidence="1">
    <location>
        <position position="158"/>
    </location>
</feature>
<proteinExistence type="predicted"/>
<gene>
    <name evidence="1" type="ORF">PR048_011427</name>
</gene>
<sequence>MAETTAPMSPNLPPKLNLEVNVHNNWVRFKLLFMVYLGASGNGTEMPDDATAAIRKKISKRKAMLLLNVTGEDAIDLATTVRLVGLFLTSTAIKKGLFDHFLTEAKKAIKNYGYGDQTDSILQNHIIVEIRDSMLWVRLLIFEYLKLDQSVHDCRAEH</sequence>
<dbReference type="EMBL" id="JARBHB010000004">
    <property type="protein sequence ID" value="KAJ8885231.1"/>
    <property type="molecule type" value="Genomic_DNA"/>
</dbReference>
<comment type="caution">
    <text evidence="1">The sequence shown here is derived from an EMBL/GenBank/DDBJ whole genome shotgun (WGS) entry which is preliminary data.</text>
</comment>